<evidence type="ECO:0000313" key="1">
    <source>
        <dbReference type="EMBL" id="KAJ1177153.1"/>
    </source>
</evidence>
<organism evidence="1 2">
    <name type="scientific">Pleurodeles waltl</name>
    <name type="common">Iberian ribbed newt</name>
    <dbReference type="NCBI Taxonomy" id="8319"/>
    <lineage>
        <taxon>Eukaryota</taxon>
        <taxon>Metazoa</taxon>
        <taxon>Chordata</taxon>
        <taxon>Craniata</taxon>
        <taxon>Vertebrata</taxon>
        <taxon>Euteleostomi</taxon>
        <taxon>Amphibia</taxon>
        <taxon>Batrachia</taxon>
        <taxon>Caudata</taxon>
        <taxon>Salamandroidea</taxon>
        <taxon>Salamandridae</taxon>
        <taxon>Pleurodelinae</taxon>
        <taxon>Pleurodeles</taxon>
    </lineage>
</organism>
<evidence type="ECO:0000313" key="2">
    <source>
        <dbReference type="Proteomes" id="UP001066276"/>
    </source>
</evidence>
<proteinExistence type="predicted"/>
<comment type="caution">
    <text evidence="1">The sequence shown here is derived from an EMBL/GenBank/DDBJ whole genome shotgun (WGS) entry which is preliminary data.</text>
</comment>
<dbReference type="AlphaFoldDB" id="A0AAV7TKJ7"/>
<keyword evidence="2" id="KW-1185">Reference proteome</keyword>
<dbReference type="Proteomes" id="UP001066276">
    <property type="component" value="Chromosome 3_2"/>
</dbReference>
<accession>A0AAV7TKJ7</accession>
<gene>
    <name evidence="1" type="ORF">NDU88_002415</name>
</gene>
<name>A0AAV7TKJ7_PLEWA</name>
<reference evidence="1" key="1">
    <citation type="journal article" date="2022" name="bioRxiv">
        <title>Sequencing and chromosome-scale assembly of the giantPleurodeles waltlgenome.</title>
        <authorList>
            <person name="Brown T."/>
            <person name="Elewa A."/>
            <person name="Iarovenko S."/>
            <person name="Subramanian E."/>
            <person name="Araus A.J."/>
            <person name="Petzold A."/>
            <person name="Susuki M."/>
            <person name="Suzuki K.-i.T."/>
            <person name="Hayashi T."/>
            <person name="Toyoda A."/>
            <person name="Oliveira C."/>
            <person name="Osipova E."/>
            <person name="Leigh N.D."/>
            <person name="Simon A."/>
            <person name="Yun M.H."/>
        </authorList>
    </citation>
    <scope>NUCLEOTIDE SEQUENCE</scope>
    <source>
        <strain evidence="1">20211129_DDA</strain>
        <tissue evidence="1">Liver</tissue>
    </source>
</reference>
<dbReference type="EMBL" id="JANPWB010000006">
    <property type="protein sequence ID" value="KAJ1177153.1"/>
    <property type="molecule type" value="Genomic_DNA"/>
</dbReference>
<protein>
    <submittedName>
        <fullName evidence="1">Uncharacterized protein</fullName>
    </submittedName>
</protein>
<sequence>MSARGREYHEHTCARRYGTALELPITLAAFPANASLTPWVCAGVHPEESYLWVQAHVLRRFNPADSSA</sequence>